<reference evidence="1" key="1">
    <citation type="submission" date="2016-07" db="EMBL/GenBank/DDBJ databases">
        <title>Genomics reveals synergistic degradation of pyrene by five bacteria in a mangrove sediment-derived bacterial consortium.</title>
        <authorList>
            <person name="Wanapaisan P."/>
            <person name="Vejarano F."/>
            <person name="Chakraborty J."/>
            <person name="Shintani M."/>
            <person name="Muangchinda C."/>
            <person name="Laothamteep N."/>
            <person name="Suzuki-Minakuchi C."/>
            <person name="Inoue K."/>
            <person name="Nojiri H."/>
            <person name="Pinyakong O."/>
        </authorList>
    </citation>
    <scope>NUCLEOTIDE SEQUENCE</scope>
    <source>
        <strain evidence="1">PW1</strain>
    </source>
</reference>
<sequence>MSDKGIIFSAPMIRALLDGRKTQTRRLLTNARVFATPESRAFTLKKAELTRALQGADRWRHLGGTGWFWESDAFDYQSPATRTGWMAHLPYAPGDQLYVRENFQLLSFGDYLPTKQRPADVRFAATDPLADLSPEDRGYPWRPCIHMPRWASRMFLTVTDVRVQRLQEISEDDARAEGLTPVLKSMPPLQGCDGALRSREVFEWEKGWSVNAVPAFEALWNSLHTAEGERWEDNPWIVAVSFDVHHGNIDAEKAA</sequence>
<dbReference type="EMBL" id="LC171369">
    <property type="protein sequence ID" value="BBA74381.1"/>
    <property type="molecule type" value="Genomic_DNA"/>
</dbReference>
<organism evidence="1">
    <name type="scientific">Ochrobactrum sp. PW1</name>
    <dbReference type="NCBI Taxonomy" id="1882222"/>
    <lineage>
        <taxon>Bacteria</taxon>
        <taxon>Pseudomonadati</taxon>
        <taxon>Pseudomonadota</taxon>
        <taxon>Alphaproteobacteria</taxon>
        <taxon>Hyphomicrobiales</taxon>
        <taxon>Brucellaceae</taxon>
        <taxon>Brucella/Ochrobactrum group</taxon>
        <taxon>Ochrobactrum</taxon>
    </lineage>
</organism>
<accession>A0A292GT22</accession>
<evidence type="ECO:0000313" key="1">
    <source>
        <dbReference type="EMBL" id="BBA74381.1"/>
    </source>
</evidence>
<protein>
    <submittedName>
        <fullName evidence="1">Uncharacterized protein</fullName>
    </submittedName>
</protein>
<proteinExistence type="predicted"/>
<dbReference type="AlphaFoldDB" id="A0A292GT22"/>
<name>A0A292GT22_9HYPH</name>